<feature type="region of interest" description="Disordered" evidence="1">
    <location>
        <begin position="39"/>
        <end position="58"/>
    </location>
</feature>
<dbReference type="Proteomes" id="UP000287651">
    <property type="component" value="Unassembled WGS sequence"/>
</dbReference>
<comment type="caution">
    <text evidence="2">The sequence shown here is derived from an EMBL/GenBank/DDBJ whole genome shotgun (WGS) entry which is preliminary data.</text>
</comment>
<name>A0A426Z200_ENSVE</name>
<reference evidence="2 3" key="1">
    <citation type="journal article" date="2014" name="Agronomy (Basel)">
        <title>A Draft Genome Sequence for Ensete ventricosum, the Drought-Tolerant Tree Against Hunger.</title>
        <authorList>
            <person name="Harrison J."/>
            <person name="Moore K.A."/>
            <person name="Paszkiewicz K."/>
            <person name="Jones T."/>
            <person name="Grant M."/>
            <person name="Ambacheew D."/>
            <person name="Muzemil S."/>
            <person name="Studholme D.J."/>
        </authorList>
    </citation>
    <scope>NUCLEOTIDE SEQUENCE [LARGE SCALE GENOMIC DNA]</scope>
</reference>
<feature type="non-terminal residue" evidence="2">
    <location>
        <position position="58"/>
    </location>
</feature>
<evidence type="ECO:0000313" key="3">
    <source>
        <dbReference type="Proteomes" id="UP000287651"/>
    </source>
</evidence>
<feature type="compositionally biased region" description="Basic and acidic residues" evidence="1">
    <location>
        <begin position="48"/>
        <end position="58"/>
    </location>
</feature>
<sequence>MICFASDLPSPRNELQPTQLSKRAVNVTPRDVYERRQWLMDGNGGGSGKDRRGGGGGG</sequence>
<proteinExistence type="predicted"/>
<accession>A0A426Z200</accession>
<protein>
    <submittedName>
        <fullName evidence="2">Uncharacterized protein</fullName>
    </submittedName>
</protein>
<organism evidence="2 3">
    <name type="scientific">Ensete ventricosum</name>
    <name type="common">Abyssinian banana</name>
    <name type="synonym">Musa ensete</name>
    <dbReference type="NCBI Taxonomy" id="4639"/>
    <lineage>
        <taxon>Eukaryota</taxon>
        <taxon>Viridiplantae</taxon>
        <taxon>Streptophyta</taxon>
        <taxon>Embryophyta</taxon>
        <taxon>Tracheophyta</taxon>
        <taxon>Spermatophyta</taxon>
        <taxon>Magnoliopsida</taxon>
        <taxon>Liliopsida</taxon>
        <taxon>Zingiberales</taxon>
        <taxon>Musaceae</taxon>
        <taxon>Ensete</taxon>
    </lineage>
</organism>
<evidence type="ECO:0000313" key="2">
    <source>
        <dbReference type="EMBL" id="RRT57984.1"/>
    </source>
</evidence>
<dbReference type="EMBL" id="AMZH03008908">
    <property type="protein sequence ID" value="RRT57984.1"/>
    <property type="molecule type" value="Genomic_DNA"/>
</dbReference>
<dbReference type="AlphaFoldDB" id="A0A426Z200"/>
<gene>
    <name evidence="2" type="ORF">B296_00041437</name>
</gene>
<evidence type="ECO:0000256" key="1">
    <source>
        <dbReference type="SAM" id="MobiDB-lite"/>
    </source>
</evidence>